<protein>
    <recommendedName>
        <fullName evidence="3">DUF659 domain-containing protein</fullName>
    </recommendedName>
</protein>
<dbReference type="PANTHER" id="PTHR40866">
    <property type="entry name" value="BED-TYPE DOMAIN-CONTAINING PROTEIN"/>
    <property type="match status" value="1"/>
</dbReference>
<dbReference type="InParanoid" id="H3GUG2"/>
<dbReference type="PANTHER" id="PTHR40866:SF1">
    <property type="entry name" value="BED-TYPE DOMAIN-CONTAINING PROTEIN"/>
    <property type="match status" value="1"/>
</dbReference>
<dbReference type="AlphaFoldDB" id="H3GUG2"/>
<dbReference type="Proteomes" id="UP000005238">
    <property type="component" value="Unassembled WGS sequence"/>
</dbReference>
<organism evidence="1 2">
    <name type="scientific">Phytophthora ramorum</name>
    <name type="common">Sudden oak death agent</name>
    <dbReference type="NCBI Taxonomy" id="164328"/>
    <lineage>
        <taxon>Eukaryota</taxon>
        <taxon>Sar</taxon>
        <taxon>Stramenopiles</taxon>
        <taxon>Oomycota</taxon>
        <taxon>Peronosporomycetes</taxon>
        <taxon>Peronosporales</taxon>
        <taxon>Peronosporaceae</taxon>
        <taxon>Phytophthora</taxon>
    </lineage>
</organism>
<reference evidence="2" key="1">
    <citation type="journal article" date="2006" name="Science">
        <title>Phytophthora genome sequences uncover evolutionary origins and mechanisms of pathogenesis.</title>
        <authorList>
            <person name="Tyler B.M."/>
            <person name="Tripathy S."/>
            <person name="Zhang X."/>
            <person name="Dehal P."/>
            <person name="Jiang R.H."/>
            <person name="Aerts A."/>
            <person name="Arredondo F.D."/>
            <person name="Baxter L."/>
            <person name="Bensasson D."/>
            <person name="Beynon J.L."/>
            <person name="Chapman J."/>
            <person name="Damasceno C.M."/>
            <person name="Dorrance A.E."/>
            <person name="Dou D."/>
            <person name="Dickerman A.W."/>
            <person name="Dubchak I.L."/>
            <person name="Garbelotto M."/>
            <person name="Gijzen M."/>
            <person name="Gordon S.G."/>
            <person name="Govers F."/>
            <person name="Grunwald N.J."/>
            <person name="Huang W."/>
            <person name="Ivors K.L."/>
            <person name="Jones R.W."/>
            <person name="Kamoun S."/>
            <person name="Krampis K."/>
            <person name="Lamour K.H."/>
            <person name="Lee M.K."/>
            <person name="McDonald W.H."/>
            <person name="Medina M."/>
            <person name="Meijer H.J."/>
            <person name="Nordberg E.K."/>
            <person name="Maclean D.J."/>
            <person name="Ospina-Giraldo M.D."/>
            <person name="Morris P.F."/>
            <person name="Phuntumart V."/>
            <person name="Putnam N.H."/>
            <person name="Rash S."/>
            <person name="Rose J.K."/>
            <person name="Sakihama Y."/>
            <person name="Salamov A.A."/>
            <person name="Savidor A."/>
            <person name="Scheuring C.F."/>
            <person name="Smith B.M."/>
            <person name="Sobral B.W."/>
            <person name="Terry A."/>
            <person name="Torto-Alalibo T.A."/>
            <person name="Win J."/>
            <person name="Xu Z."/>
            <person name="Zhang H."/>
            <person name="Grigoriev I.V."/>
            <person name="Rokhsar D.S."/>
            <person name="Boore J.L."/>
        </authorList>
    </citation>
    <scope>NUCLEOTIDE SEQUENCE [LARGE SCALE GENOMIC DNA]</scope>
    <source>
        <strain evidence="2">Pr102</strain>
    </source>
</reference>
<dbReference type="InterPro" id="IPR012337">
    <property type="entry name" value="RNaseH-like_sf"/>
</dbReference>
<dbReference type="SUPFAM" id="SSF53098">
    <property type="entry name" value="Ribonuclease H-like"/>
    <property type="match status" value="1"/>
</dbReference>
<dbReference type="EnsemblProtists" id="Phyra80859">
    <property type="protein sequence ID" value="Phyra80859"/>
    <property type="gene ID" value="Phyra80859"/>
</dbReference>
<name>H3GUG2_PHYRM</name>
<keyword evidence="2" id="KW-1185">Reference proteome</keyword>
<dbReference type="EMBL" id="DS566050">
    <property type="status" value="NOT_ANNOTATED_CDS"/>
    <property type="molecule type" value="Genomic_DNA"/>
</dbReference>
<dbReference type="OMA" id="CCIRIRP"/>
<evidence type="ECO:0000313" key="2">
    <source>
        <dbReference type="Proteomes" id="UP000005238"/>
    </source>
</evidence>
<dbReference type="HOGENOM" id="CLU_037484_7_0_1"/>
<proteinExistence type="predicted"/>
<dbReference type="eggNOG" id="ENOG502SKPA">
    <property type="taxonomic scope" value="Eukaryota"/>
</dbReference>
<accession>H3GUG2</accession>
<reference evidence="1" key="2">
    <citation type="submission" date="2015-06" db="UniProtKB">
        <authorList>
            <consortium name="EnsemblProtists"/>
        </authorList>
    </citation>
    <scope>IDENTIFICATION</scope>
    <source>
        <strain evidence="1">Pr102</strain>
    </source>
</reference>
<evidence type="ECO:0000313" key="1">
    <source>
        <dbReference type="EnsemblProtists" id="Phyra80859"/>
    </source>
</evidence>
<sequence>MADDHMQLFENILDVYNKTKDMVGFMVGDNCSTNRLIATKMDAPLVMCASHRFNLAMTKYLAPHETILEAVNDLMVALRHENNFAELKKNTELLPVKRTVTRWASTFTMVQCCIRIRPEINKVEDVEELIPTGDMHRKFIALFEHLKKFENICKRLQREDT</sequence>
<evidence type="ECO:0008006" key="3">
    <source>
        <dbReference type="Google" id="ProtNLM"/>
    </source>
</evidence>